<reference evidence="4 5" key="1">
    <citation type="submission" date="2020-04" db="EMBL/GenBank/DDBJ databases">
        <authorList>
            <person name="Pajer P."/>
            <person name="Broz P."/>
        </authorList>
    </citation>
    <scope>NUCLEOTIDE SEQUENCE [LARGE SCALE GENOMIC DNA]</scope>
    <source>
        <strain evidence="5">NRL-ATB46093</strain>
    </source>
</reference>
<dbReference type="CDD" id="cd16423">
    <property type="entry name" value="HAD_BPGM-like"/>
    <property type="match status" value="1"/>
</dbReference>
<dbReference type="Gene3D" id="1.10.150.240">
    <property type="entry name" value="Putative phosphatase, domain 2"/>
    <property type="match status" value="1"/>
</dbReference>
<dbReference type="InterPro" id="IPR023198">
    <property type="entry name" value="PGP-like_dom2"/>
</dbReference>
<evidence type="ECO:0000256" key="2">
    <source>
        <dbReference type="ARBA" id="ARBA00022723"/>
    </source>
</evidence>
<dbReference type="SFLD" id="SFLDG01135">
    <property type="entry name" value="C1.5.6:_HAD__Beta-PGM__Phospha"/>
    <property type="match status" value="1"/>
</dbReference>
<dbReference type="AlphaFoldDB" id="A0A7H8Q935"/>
<dbReference type="SUPFAM" id="SSF56784">
    <property type="entry name" value="HAD-like"/>
    <property type="match status" value="1"/>
</dbReference>
<name>A0A7H8Q935_9BACL</name>
<dbReference type="SFLD" id="SFLDS00003">
    <property type="entry name" value="Haloacid_Dehalogenase"/>
    <property type="match status" value="1"/>
</dbReference>
<dbReference type="FunFam" id="3.40.50.1000:FF:000036">
    <property type="entry name" value="HAD family hydrolase"/>
    <property type="match status" value="1"/>
</dbReference>
<accession>A0A7H8Q935</accession>
<dbReference type="EMBL" id="CP051177">
    <property type="protein sequence ID" value="QKX50012.1"/>
    <property type="molecule type" value="Genomic_DNA"/>
</dbReference>
<dbReference type="GO" id="GO:0046872">
    <property type="term" value="F:metal ion binding"/>
    <property type="evidence" value="ECO:0007669"/>
    <property type="project" value="UniProtKB-KW"/>
</dbReference>
<dbReference type="Gene3D" id="3.40.50.1000">
    <property type="entry name" value="HAD superfamily/HAD-like"/>
    <property type="match status" value="1"/>
</dbReference>
<dbReference type="PANTHER" id="PTHR18901">
    <property type="entry name" value="2-DEOXYGLUCOSE-6-PHOSPHATE PHOSPHATASE 2"/>
    <property type="match status" value="1"/>
</dbReference>
<dbReference type="Proteomes" id="UP000509222">
    <property type="component" value="Chromosome"/>
</dbReference>
<keyword evidence="3 4" id="KW-0378">Hydrolase</keyword>
<evidence type="ECO:0000256" key="3">
    <source>
        <dbReference type="ARBA" id="ARBA00022801"/>
    </source>
</evidence>
<proteinExistence type="inferred from homology"/>
<dbReference type="NCBIfam" id="TIGR01509">
    <property type="entry name" value="HAD-SF-IA-v3"/>
    <property type="match status" value="1"/>
</dbReference>
<evidence type="ECO:0000313" key="5">
    <source>
        <dbReference type="Proteomes" id="UP000509222"/>
    </source>
</evidence>
<evidence type="ECO:0000256" key="1">
    <source>
        <dbReference type="ARBA" id="ARBA00006171"/>
    </source>
</evidence>
<dbReference type="NCBIfam" id="TIGR01549">
    <property type="entry name" value="HAD-SF-IA-v1"/>
    <property type="match status" value="1"/>
</dbReference>
<sequence length="223" mass="25318">MIKGIIFDFDGLILDTETHHYRVLQEIFAAYGSELPIERWQQEIGTQTGFSPFHYLEELIEQEIEHKHLQQQLEEKFHVKLAEEKARDGVEDYLKAAKELGLKVALASSSDYAWVSKHLKNLGLFDYFDCIRTSDDVEIVKPDPALYVKAAECLGLEPEECVAFEDSANGSLAAKRAGMGCVIVPNEVTHTMDFCEVEHRLESMADMPLGELIERLNELKVSK</sequence>
<dbReference type="GO" id="GO:0016787">
    <property type="term" value="F:hydrolase activity"/>
    <property type="evidence" value="ECO:0007669"/>
    <property type="project" value="UniProtKB-KW"/>
</dbReference>
<dbReference type="Pfam" id="PF00702">
    <property type="entry name" value="Hydrolase"/>
    <property type="match status" value="1"/>
</dbReference>
<reference evidence="5" key="2">
    <citation type="submission" date="2020-06" db="EMBL/GenBank/DDBJ databases">
        <title>Isolation of Planomicrobium glaciei.</title>
        <authorList>
            <person name="Malisova L."/>
            <person name="Safrankova R."/>
            <person name="Jakubu V."/>
            <person name="Spanelova P."/>
        </authorList>
    </citation>
    <scope>NUCLEOTIDE SEQUENCE [LARGE SCALE GENOMIC DNA]</scope>
    <source>
        <strain evidence="5">NRL-ATB46093</strain>
    </source>
</reference>
<keyword evidence="2" id="KW-0479">Metal-binding</keyword>
<dbReference type="RefSeq" id="WP_176294150.1">
    <property type="nucleotide sequence ID" value="NZ_CP051177.1"/>
</dbReference>
<protein>
    <submittedName>
        <fullName evidence="4">HAD family hydrolase</fullName>
    </submittedName>
</protein>
<organism evidence="4 5">
    <name type="scientific">Planococcus glaciei</name>
    <dbReference type="NCBI Taxonomy" id="459472"/>
    <lineage>
        <taxon>Bacteria</taxon>
        <taxon>Bacillati</taxon>
        <taxon>Bacillota</taxon>
        <taxon>Bacilli</taxon>
        <taxon>Bacillales</taxon>
        <taxon>Caryophanaceae</taxon>
        <taxon>Planococcus</taxon>
    </lineage>
</organism>
<keyword evidence="5" id="KW-1185">Reference proteome</keyword>
<gene>
    <name evidence="4" type="ORF">HF394_05080</name>
</gene>
<dbReference type="PANTHER" id="PTHR18901:SF38">
    <property type="entry name" value="PSEUDOURIDINE-5'-PHOSPHATASE"/>
    <property type="match status" value="1"/>
</dbReference>
<dbReference type="InterPro" id="IPR023214">
    <property type="entry name" value="HAD_sf"/>
</dbReference>
<dbReference type="InterPro" id="IPR036412">
    <property type="entry name" value="HAD-like_sf"/>
</dbReference>
<dbReference type="InterPro" id="IPR006439">
    <property type="entry name" value="HAD-SF_hydro_IA"/>
</dbReference>
<comment type="similarity">
    <text evidence="1">Belongs to the HAD-like hydrolase superfamily. CbbY/CbbZ/Gph/YieH family.</text>
</comment>
<dbReference type="SFLD" id="SFLDG01129">
    <property type="entry name" value="C1.5:_HAD__Beta-PGM__Phosphata"/>
    <property type="match status" value="1"/>
</dbReference>
<evidence type="ECO:0000313" key="4">
    <source>
        <dbReference type="EMBL" id="QKX50012.1"/>
    </source>
</evidence>